<dbReference type="GO" id="GO:0005886">
    <property type="term" value="C:plasma membrane"/>
    <property type="evidence" value="ECO:0007669"/>
    <property type="project" value="UniProtKB-SubCell"/>
</dbReference>
<dbReference type="GO" id="GO:0007507">
    <property type="term" value="P:heart development"/>
    <property type="evidence" value="ECO:0007669"/>
    <property type="project" value="TreeGrafter"/>
</dbReference>
<dbReference type="GO" id="GO:0005026">
    <property type="term" value="F:transforming growth factor beta receptor activity, type II"/>
    <property type="evidence" value="ECO:0007669"/>
    <property type="project" value="InterPro"/>
</dbReference>
<dbReference type="GO" id="GO:0009653">
    <property type="term" value="P:anatomical structure morphogenesis"/>
    <property type="evidence" value="ECO:0007669"/>
    <property type="project" value="UniProtKB-ARBA"/>
</dbReference>
<keyword evidence="5 27" id="KW-0723">Serine/threonine-protein kinase</keyword>
<keyword evidence="16 26" id="KW-0067">ATP-binding</keyword>
<evidence type="ECO:0000256" key="11">
    <source>
        <dbReference type="ARBA" id="ARBA00022723"/>
    </source>
</evidence>
<evidence type="ECO:0000256" key="2">
    <source>
        <dbReference type="ARBA" id="ARBA00004285"/>
    </source>
</evidence>
<dbReference type="PANTHER" id="PTHR23255:SF55">
    <property type="entry name" value="TGF-BETA RECEPTOR TYPE-2"/>
    <property type="match status" value="1"/>
</dbReference>
<keyword evidence="19 27" id="KW-0472">Membrane</keyword>
<reference evidence="29" key="2">
    <citation type="submission" date="2025-09" db="UniProtKB">
        <authorList>
            <consortium name="Ensembl"/>
        </authorList>
    </citation>
    <scope>IDENTIFICATION</scope>
</reference>
<dbReference type="InterPro" id="IPR008271">
    <property type="entry name" value="Ser/Thr_kinase_AS"/>
</dbReference>
<evidence type="ECO:0000256" key="7">
    <source>
        <dbReference type="ARBA" id="ARBA00022604"/>
    </source>
</evidence>
<accession>A0A8C1H270</accession>
<sequence>MREENETRADIRALIRGSDATERVMERVAFGSVLLVCLVSGASANPHSVCKSCDPQPANCKSYQCITNCSVSKVCPSPDDVCAAVWWRENGVVTVETMCHDPIQPLYGVTLDDFSSSDCVLTVRYVNGSNLRLCACTGHECNERMLLNKPDNDTKLVILHTSETKGGFRLPQLCMFCDIESTACNATGVCESSCNITSICENPDEVCVSAWKRNEGNAIIETVCHNPAFPFHGQYLTDYNNTVCLMKQVKDMEDFYICSCNQEECNDRLFFTDVSSPPGDYKKNLPPVLLVSLLPGLIAVVVLLSAFYCFYAVRQQSLTAPKTKGIDSETCAIIMSDDDRSDSSSANANSLNHNTELLPIQLDAIVGKGRFAEVYRAKLKQGATDESFQMVAVKIFPYEEYASWKTEWEIFSDTELRHENVLQFLTAEDRKAERRYWLITAYHERGNLQEFLTQHVIGWDELCRLGRSLARGVAHLHADRTPCGRTKAPIVHRDLKSANVLVKADLSCCLCDFGLSLRLDNSMTPEELANSGQVGTARYMAPEVLESRMDLENIESFKQADVYSMALVLWEITSRCSAIGDVREYEPPFGKLKDHLCVESMKDDVIRDRLRPEIPASWSNHTGVQLLSSSIEECWDHDPEARLTAQCIVERFSEISSAVISPVSSDNKSTQDSGNDEK</sequence>
<dbReference type="Proteomes" id="UP001108240">
    <property type="component" value="Unplaced"/>
</dbReference>
<evidence type="ECO:0000256" key="27">
    <source>
        <dbReference type="RuleBase" id="RU361271"/>
    </source>
</evidence>
<keyword evidence="14 27" id="KW-0418">Kinase</keyword>
<evidence type="ECO:0000256" key="23">
    <source>
        <dbReference type="ARBA" id="ARBA00023211"/>
    </source>
</evidence>
<evidence type="ECO:0000256" key="13">
    <source>
        <dbReference type="ARBA" id="ARBA00022741"/>
    </source>
</evidence>
<evidence type="ECO:0000256" key="20">
    <source>
        <dbReference type="ARBA" id="ARBA00023157"/>
    </source>
</evidence>
<evidence type="ECO:0000256" key="24">
    <source>
        <dbReference type="ARBA" id="ARBA00047681"/>
    </source>
</evidence>
<keyword evidence="9 27" id="KW-0812">Transmembrane</keyword>
<dbReference type="InterPro" id="IPR011009">
    <property type="entry name" value="Kinase-like_dom_sf"/>
</dbReference>
<evidence type="ECO:0000256" key="8">
    <source>
        <dbReference type="ARBA" id="ARBA00022679"/>
    </source>
</evidence>
<dbReference type="GO" id="GO:0051239">
    <property type="term" value="P:regulation of multicellular organismal process"/>
    <property type="evidence" value="ECO:0007669"/>
    <property type="project" value="UniProtKB-ARBA"/>
</dbReference>
<keyword evidence="22" id="KW-0325">Glycoprotein</keyword>
<dbReference type="GO" id="GO:0043235">
    <property type="term" value="C:receptor complex"/>
    <property type="evidence" value="ECO:0007669"/>
    <property type="project" value="TreeGrafter"/>
</dbReference>
<dbReference type="PANTHER" id="PTHR23255">
    <property type="entry name" value="TRANSFORMING GROWTH FACTOR-BETA RECEPTOR TYPE I AND II"/>
    <property type="match status" value="1"/>
</dbReference>
<evidence type="ECO:0000256" key="21">
    <source>
        <dbReference type="ARBA" id="ARBA00023170"/>
    </source>
</evidence>
<protein>
    <recommendedName>
        <fullName evidence="27">Serine/threonine-protein kinase receptor</fullName>
        <ecNumber evidence="27">2.7.11.30</ecNumber>
    </recommendedName>
</protein>
<dbReference type="GO" id="GO:0046872">
    <property type="term" value="F:metal ion binding"/>
    <property type="evidence" value="ECO:0007669"/>
    <property type="project" value="UniProtKB-KW"/>
</dbReference>
<dbReference type="GO" id="GO:0035295">
    <property type="term" value="P:tube development"/>
    <property type="evidence" value="ECO:0007669"/>
    <property type="project" value="UniProtKB-ARBA"/>
</dbReference>
<dbReference type="FunFam" id="2.10.60.10:FF:000009">
    <property type="entry name" value="TGF-beta receptor type-2"/>
    <property type="match status" value="1"/>
</dbReference>
<dbReference type="CDD" id="cd14055">
    <property type="entry name" value="STKc_TGFbR2_like"/>
    <property type="match status" value="1"/>
</dbReference>
<dbReference type="Pfam" id="PF07714">
    <property type="entry name" value="PK_Tyr_Ser-Thr"/>
    <property type="match status" value="1"/>
</dbReference>
<name>A0A8C1H270_CYPCA</name>
<dbReference type="FunFam" id="1.10.510.10:FF:000260">
    <property type="entry name" value="TGF-beta receptor type-2"/>
    <property type="match status" value="1"/>
</dbReference>
<dbReference type="Gene3D" id="1.10.510.10">
    <property type="entry name" value="Transferase(Phosphotransferase) domain 1"/>
    <property type="match status" value="1"/>
</dbReference>
<dbReference type="GO" id="GO:0045121">
    <property type="term" value="C:membrane raft"/>
    <property type="evidence" value="ECO:0007669"/>
    <property type="project" value="UniProtKB-SubCell"/>
</dbReference>
<dbReference type="InterPro" id="IPR000719">
    <property type="entry name" value="Prot_kinase_dom"/>
</dbReference>
<dbReference type="SUPFAM" id="SSF57302">
    <property type="entry name" value="Snake toxin-like"/>
    <property type="match status" value="2"/>
</dbReference>
<evidence type="ECO:0000256" key="22">
    <source>
        <dbReference type="ARBA" id="ARBA00023180"/>
    </source>
</evidence>
<comment type="catalytic activity">
    <reaction evidence="24">
        <text>L-seryl-[receptor-protein] + ATP = O-phospho-L-seryl-[receptor-protein] + ADP + H(+)</text>
        <dbReference type="Rhea" id="RHEA:18673"/>
        <dbReference type="Rhea" id="RHEA-COMP:11022"/>
        <dbReference type="Rhea" id="RHEA-COMP:11023"/>
        <dbReference type="ChEBI" id="CHEBI:15378"/>
        <dbReference type="ChEBI" id="CHEBI:29999"/>
        <dbReference type="ChEBI" id="CHEBI:30616"/>
        <dbReference type="ChEBI" id="CHEBI:83421"/>
        <dbReference type="ChEBI" id="CHEBI:456216"/>
        <dbReference type="EC" id="2.7.11.30"/>
    </reaction>
</comment>
<keyword evidence="18 27" id="KW-1133">Transmembrane helix</keyword>
<keyword evidence="30" id="KW-1185">Reference proteome</keyword>
<dbReference type="PROSITE" id="PS00108">
    <property type="entry name" value="PROTEIN_KINASE_ST"/>
    <property type="match status" value="1"/>
</dbReference>
<dbReference type="PROSITE" id="PS00107">
    <property type="entry name" value="PROTEIN_KINASE_ATP"/>
    <property type="match status" value="1"/>
</dbReference>
<dbReference type="CDD" id="cd23538">
    <property type="entry name" value="TFP_LU_ECD_TGFR2"/>
    <property type="match status" value="2"/>
</dbReference>
<comment type="catalytic activity">
    <reaction evidence="25 27">
        <text>L-threonyl-[receptor-protein] + ATP = O-phospho-L-threonyl-[receptor-protein] + ADP + H(+)</text>
        <dbReference type="Rhea" id="RHEA:44880"/>
        <dbReference type="Rhea" id="RHEA-COMP:11024"/>
        <dbReference type="Rhea" id="RHEA-COMP:11025"/>
        <dbReference type="ChEBI" id="CHEBI:15378"/>
        <dbReference type="ChEBI" id="CHEBI:30013"/>
        <dbReference type="ChEBI" id="CHEBI:30616"/>
        <dbReference type="ChEBI" id="CHEBI:61977"/>
        <dbReference type="ChEBI" id="CHEBI:456216"/>
        <dbReference type="EC" id="2.7.11.30"/>
    </reaction>
</comment>
<proteinExistence type="inferred from homology"/>
<dbReference type="InterPro" id="IPR015013">
    <property type="entry name" value="Transforming_GF_b_rcpt_2_ecto"/>
</dbReference>
<keyword evidence="20" id="KW-1015">Disulfide bond</keyword>
<keyword evidence="4" id="KW-1003">Cell membrane</keyword>
<dbReference type="AlphaFoldDB" id="A0A8C1H270"/>
<keyword evidence="15" id="KW-0221">Differentiation</keyword>
<evidence type="ECO:0000256" key="9">
    <source>
        <dbReference type="ARBA" id="ARBA00022692"/>
    </source>
</evidence>
<evidence type="ECO:0000256" key="15">
    <source>
        <dbReference type="ARBA" id="ARBA00022782"/>
    </source>
</evidence>
<dbReference type="GO" id="GO:0030154">
    <property type="term" value="P:cell differentiation"/>
    <property type="evidence" value="ECO:0007669"/>
    <property type="project" value="UniProtKB-KW"/>
</dbReference>
<feature type="binding site" evidence="26">
    <location>
        <position position="394"/>
    </location>
    <ligand>
        <name>ATP</name>
        <dbReference type="ChEBI" id="CHEBI:30616"/>
    </ligand>
</feature>
<dbReference type="InterPro" id="IPR001245">
    <property type="entry name" value="Ser-Thr/Tyr_kinase_cat_dom"/>
</dbReference>
<dbReference type="GeneTree" id="ENSGT00940000157527"/>
<dbReference type="PRINTS" id="PR00653">
    <property type="entry name" value="ACTIVIN2R"/>
</dbReference>
<evidence type="ECO:0000256" key="6">
    <source>
        <dbReference type="ARBA" id="ARBA00022553"/>
    </source>
</evidence>
<keyword evidence="21 27" id="KW-0675">Receptor</keyword>
<evidence type="ECO:0000256" key="16">
    <source>
        <dbReference type="ARBA" id="ARBA00022840"/>
    </source>
</evidence>
<dbReference type="EC" id="2.7.11.30" evidence="27"/>
<dbReference type="SMART" id="SM00220">
    <property type="entry name" value="S_TKc"/>
    <property type="match status" value="1"/>
</dbReference>
<evidence type="ECO:0000256" key="18">
    <source>
        <dbReference type="ARBA" id="ARBA00022989"/>
    </source>
</evidence>
<dbReference type="Ensembl" id="ENSCCRT00000020133.2">
    <property type="protein sequence ID" value="ENSCCRP00000018510.2"/>
    <property type="gene ID" value="ENSCCRG00000007839.2"/>
</dbReference>
<dbReference type="OMA" id="VWWRENG"/>
<evidence type="ECO:0000256" key="4">
    <source>
        <dbReference type="ARBA" id="ARBA00022475"/>
    </source>
</evidence>
<keyword evidence="12" id="KW-0732">Signal</keyword>
<keyword evidence="23 27" id="KW-0464">Manganese</keyword>
<evidence type="ECO:0000256" key="5">
    <source>
        <dbReference type="ARBA" id="ARBA00022527"/>
    </source>
</evidence>
<evidence type="ECO:0000256" key="25">
    <source>
        <dbReference type="ARBA" id="ARBA00048773"/>
    </source>
</evidence>
<reference evidence="29" key="1">
    <citation type="submission" date="2025-08" db="UniProtKB">
        <authorList>
            <consortium name="Ensembl"/>
        </authorList>
    </citation>
    <scope>IDENTIFICATION</scope>
</reference>
<evidence type="ECO:0000259" key="28">
    <source>
        <dbReference type="PROSITE" id="PS50011"/>
    </source>
</evidence>
<keyword evidence="6" id="KW-0597">Phosphoprotein</keyword>
<keyword evidence="13 26" id="KW-0547">Nucleotide-binding</keyword>
<dbReference type="Pfam" id="PF08917">
    <property type="entry name" value="ecTbetaR2"/>
    <property type="match status" value="2"/>
</dbReference>
<keyword evidence="8 27" id="KW-0808">Transferase</keyword>
<dbReference type="PROSITE" id="PS50011">
    <property type="entry name" value="PROTEIN_KINASE_DOM"/>
    <property type="match status" value="1"/>
</dbReference>
<dbReference type="GO" id="GO:0006915">
    <property type="term" value="P:apoptotic process"/>
    <property type="evidence" value="ECO:0007669"/>
    <property type="project" value="UniProtKB-KW"/>
</dbReference>
<dbReference type="SUPFAM" id="SSF56112">
    <property type="entry name" value="Protein kinase-like (PK-like)"/>
    <property type="match status" value="1"/>
</dbReference>
<dbReference type="InterPro" id="IPR017441">
    <property type="entry name" value="Protein_kinase_ATP_BS"/>
</dbReference>
<organism evidence="29 30">
    <name type="scientific">Cyprinus carpio carpio</name>
    <dbReference type="NCBI Taxonomy" id="630221"/>
    <lineage>
        <taxon>Eukaryota</taxon>
        <taxon>Metazoa</taxon>
        <taxon>Chordata</taxon>
        <taxon>Craniata</taxon>
        <taxon>Vertebrata</taxon>
        <taxon>Euteleostomi</taxon>
        <taxon>Actinopterygii</taxon>
        <taxon>Neopterygii</taxon>
        <taxon>Teleostei</taxon>
        <taxon>Ostariophysi</taxon>
        <taxon>Cypriniformes</taxon>
        <taxon>Cyprinidae</taxon>
        <taxon>Cyprininae</taxon>
        <taxon>Cyprinus</taxon>
    </lineage>
</organism>
<dbReference type="GO" id="GO:0005524">
    <property type="term" value="F:ATP binding"/>
    <property type="evidence" value="ECO:0007669"/>
    <property type="project" value="UniProtKB-UniRule"/>
</dbReference>
<evidence type="ECO:0000256" key="26">
    <source>
        <dbReference type="PROSITE-ProRule" id="PRU10141"/>
    </source>
</evidence>
<evidence type="ECO:0000256" key="10">
    <source>
        <dbReference type="ARBA" id="ARBA00022703"/>
    </source>
</evidence>
<comment type="similarity">
    <text evidence="3 27">Belongs to the protein kinase superfamily. TKL Ser/Thr protein kinase family. TGFB receptor subfamily.</text>
</comment>
<comment type="subcellular location">
    <subcellularLocation>
        <location evidence="1">Cell membrane</location>
        <topology evidence="1">Single-pass type I membrane protein</topology>
    </subcellularLocation>
    <subcellularLocation>
        <location evidence="2">Membrane raft</location>
    </subcellularLocation>
    <subcellularLocation>
        <location evidence="27">Membrane</location>
        <topology evidence="27">Single-pass type I membrane protein</topology>
    </subcellularLocation>
</comment>
<comment type="cofactor">
    <cofactor evidence="27">
        <name>Mg(2+)</name>
        <dbReference type="ChEBI" id="CHEBI:18420"/>
    </cofactor>
    <cofactor evidence="27">
        <name>Mn(2+)</name>
        <dbReference type="ChEBI" id="CHEBI:29035"/>
    </cofactor>
</comment>
<dbReference type="InterPro" id="IPR045860">
    <property type="entry name" value="Snake_toxin-like_sf"/>
</dbReference>
<evidence type="ECO:0000256" key="12">
    <source>
        <dbReference type="ARBA" id="ARBA00022729"/>
    </source>
</evidence>
<keyword evidence="10" id="KW-0053">Apoptosis</keyword>
<keyword evidence="7" id="KW-0341">Growth regulation</keyword>
<evidence type="ECO:0000256" key="14">
    <source>
        <dbReference type="ARBA" id="ARBA00022777"/>
    </source>
</evidence>
<evidence type="ECO:0000256" key="17">
    <source>
        <dbReference type="ARBA" id="ARBA00022842"/>
    </source>
</evidence>
<keyword evidence="11 27" id="KW-0479">Metal-binding</keyword>
<keyword evidence="17 27" id="KW-0460">Magnesium</keyword>
<dbReference type="Gene3D" id="3.30.200.20">
    <property type="entry name" value="Phosphorylase Kinase, domain 1"/>
    <property type="match status" value="1"/>
</dbReference>
<evidence type="ECO:0000256" key="1">
    <source>
        <dbReference type="ARBA" id="ARBA00004251"/>
    </source>
</evidence>
<evidence type="ECO:0000256" key="19">
    <source>
        <dbReference type="ARBA" id="ARBA00023136"/>
    </source>
</evidence>
<dbReference type="GO" id="GO:0051094">
    <property type="term" value="P:positive regulation of developmental process"/>
    <property type="evidence" value="ECO:0007669"/>
    <property type="project" value="UniProtKB-ARBA"/>
</dbReference>
<dbReference type="GO" id="GO:0071363">
    <property type="term" value="P:cellular response to growth factor stimulus"/>
    <property type="evidence" value="ECO:0007669"/>
    <property type="project" value="TreeGrafter"/>
</dbReference>
<feature type="transmembrane region" description="Helical" evidence="27">
    <location>
        <begin position="288"/>
        <end position="313"/>
    </location>
</feature>
<feature type="domain" description="Protein kinase" evidence="28">
    <location>
        <begin position="360"/>
        <end position="660"/>
    </location>
</feature>
<evidence type="ECO:0000313" key="30">
    <source>
        <dbReference type="Proteomes" id="UP001108240"/>
    </source>
</evidence>
<evidence type="ECO:0000313" key="29">
    <source>
        <dbReference type="Ensembl" id="ENSCCRP00000018510.2"/>
    </source>
</evidence>
<dbReference type="Gene3D" id="2.10.60.10">
    <property type="entry name" value="CD59"/>
    <property type="match status" value="2"/>
</dbReference>
<evidence type="ECO:0000256" key="3">
    <source>
        <dbReference type="ARBA" id="ARBA00009605"/>
    </source>
</evidence>
<dbReference type="FunFam" id="3.30.200.20:FF:000213">
    <property type="entry name" value="TGF-beta receptor type-2"/>
    <property type="match status" value="1"/>
</dbReference>
<dbReference type="InterPro" id="IPR000333">
    <property type="entry name" value="TGFB_receptor"/>
</dbReference>